<reference evidence="3" key="1">
    <citation type="journal article" date="2019" name="Int. J. Syst. Evol. Microbiol.">
        <title>The Global Catalogue of Microorganisms (GCM) 10K type strain sequencing project: providing services to taxonomists for standard genome sequencing and annotation.</title>
        <authorList>
            <consortium name="The Broad Institute Genomics Platform"/>
            <consortium name="The Broad Institute Genome Sequencing Center for Infectious Disease"/>
            <person name="Wu L."/>
            <person name="Ma J."/>
        </authorList>
    </citation>
    <scope>NUCLEOTIDE SEQUENCE [LARGE SCALE GENOMIC DNA]</scope>
    <source>
        <strain evidence="3">NBRC 108730</strain>
    </source>
</reference>
<organism evidence="2 3">
    <name type="scientific">Angustibacter aerolatus</name>
    <dbReference type="NCBI Taxonomy" id="1162965"/>
    <lineage>
        <taxon>Bacteria</taxon>
        <taxon>Bacillati</taxon>
        <taxon>Actinomycetota</taxon>
        <taxon>Actinomycetes</taxon>
        <taxon>Kineosporiales</taxon>
        <taxon>Kineosporiaceae</taxon>
    </lineage>
</organism>
<evidence type="ECO:0000313" key="2">
    <source>
        <dbReference type="EMBL" id="GMA88085.1"/>
    </source>
</evidence>
<proteinExistence type="predicted"/>
<gene>
    <name evidence="2" type="ORF">GCM10025868_33350</name>
</gene>
<evidence type="ECO:0000256" key="1">
    <source>
        <dbReference type="SAM" id="SignalP"/>
    </source>
</evidence>
<feature type="chain" id="PRO_5046456726" description="Secreted protein" evidence="1">
    <location>
        <begin position="23"/>
        <end position="139"/>
    </location>
</feature>
<name>A0ABQ6JLF9_9ACTN</name>
<evidence type="ECO:0008006" key="4">
    <source>
        <dbReference type="Google" id="ProtNLM"/>
    </source>
</evidence>
<keyword evidence="1" id="KW-0732">Signal</keyword>
<dbReference type="EMBL" id="BSUZ01000001">
    <property type="protein sequence ID" value="GMA88085.1"/>
    <property type="molecule type" value="Genomic_DNA"/>
</dbReference>
<protein>
    <recommendedName>
        <fullName evidence="4">Secreted protein</fullName>
    </recommendedName>
</protein>
<dbReference type="Proteomes" id="UP001157017">
    <property type="component" value="Unassembled WGS sequence"/>
</dbReference>
<feature type="signal peptide" evidence="1">
    <location>
        <begin position="1"/>
        <end position="22"/>
    </location>
</feature>
<keyword evidence="3" id="KW-1185">Reference proteome</keyword>
<comment type="caution">
    <text evidence="2">The sequence shown here is derived from an EMBL/GenBank/DDBJ whole genome shotgun (WGS) entry which is preliminary data.</text>
</comment>
<sequence>MRRLLGIGLAACLAVALEPVSAASASDGGLRVDIRGSGGSGGARLAARSARAAANHDGPHVQVRSARSTASHVVTRTTFACAANDPNGQVGAEVSCWLAVHGCASTGQPDRIRLTVWSRRESASGEALTSLGGERDDLR</sequence>
<accession>A0ABQ6JLF9</accession>
<evidence type="ECO:0000313" key="3">
    <source>
        <dbReference type="Proteomes" id="UP001157017"/>
    </source>
</evidence>